<evidence type="ECO:0000313" key="3">
    <source>
        <dbReference type="Proteomes" id="UP000663868"/>
    </source>
</evidence>
<evidence type="ECO:0000313" key="2">
    <source>
        <dbReference type="EMBL" id="CAF3928539.1"/>
    </source>
</evidence>
<dbReference type="Proteomes" id="UP000663860">
    <property type="component" value="Unassembled WGS sequence"/>
</dbReference>
<organism evidence="2 3">
    <name type="scientific">Adineta steineri</name>
    <dbReference type="NCBI Taxonomy" id="433720"/>
    <lineage>
        <taxon>Eukaryota</taxon>
        <taxon>Metazoa</taxon>
        <taxon>Spiralia</taxon>
        <taxon>Gnathifera</taxon>
        <taxon>Rotifera</taxon>
        <taxon>Eurotatoria</taxon>
        <taxon>Bdelloidea</taxon>
        <taxon>Adinetida</taxon>
        <taxon>Adinetidae</taxon>
        <taxon>Adineta</taxon>
    </lineage>
</organism>
<dbReference type="Gene3D" id="3.80.10.10">
    <property type="entry name" value="Ribonuclease Inhibitor"/>
    <property type="match status" value="1"/>
</dbReference>
<reference evidence="2" key="1">
    <citation type="submission" date="2021-02" db="EMBL/GenBank/DDBJ databases">
        <authorList>
            <person name="Nowell W R."/>
        </authorList>
    </citation>
    <scope>NUCLEOTIDE SEQUENCE</scope>
</reference>
<gene>
    <name evidence="1" type="ORF">IZO911_LOCUS12011</name>
    <name evidence="2" type="ORF">KXQ929_LOCUS24324</name>
</gene>
<comment type="caution">
    <text evidence="2">The sequence shown here is derived from an EMBL/GenBank/DDBJ whole genome shotgun (WGS) entry which is preliminary data.</text>
</comment>
<proteinExistence type="predicted"/>
<dbReference type="EMBL" id="CAJNOE010000092">
    <property type="protein sequence ID" value="CAF0896478.1"/>
    <property type="molecule type" value="Genomic_DNA"/>
</dbReference>
<dbReference type="Proteomes" id="UP000663868">
    <property type="component" value="Unassembled WGS sequence"/>
</dbReference>
<dbReference type="PANTHER" id="PTHR47839:SF1">
    <property type="entry name" value="DOMAIN PROTEIN, PUTATIVE (AFU_ORTHOLOGUE AFUA_6G04830)-RELATED"/>
    <property type="match status" value="1"/>
</dbReference>
<dbReference type="AlphaFoldDB" id="A0A819J6A5"/>
<accession>A0A819J6A5</accession>
<dbReference type="SUPFAM" id="SSF52047">
    <property type="entry name" value="RNI-like"/>
    <property type="match status" value="1"/>
</dbReference>
<dbReference type="InterPro" id="IPR032675">
    <property type="entry name" value="LRR_dom_sf"/>
</dbReference>
<evidence type="ECO:0000313" key="1">
    <source>
        <dbReference type="EMBL" id="CAF0896478.1"/>
    </source>
</evidence>
<dbReference type="EMBL" id="CAJOBB010002008">
    <property type="protein sequence ID" value="CAF3928539.1"/>
    <property type="molecule type" value="Genomic_DNA"/>
</dbReference>
<sequence length="783" mass="89694">MMTTIGRESIALMLTATTTEPSTTATVPSTTTTTTTVEPGSTTTEAGLISLESLPIGVFGVFNTKIKKNSQKSEITTTYGNYPRDHSPGNACDGNRLTKYLNFGMCSNGSHGVQCGLDTGFYLQLKRGVSLVTGLQICTADDYPERDPLTMSLEGSNEPWPALILGSSWTLIYNGASGLETDPGRLTCGIVQLGEYLENIVEERLDLLRKNLFVYESEGIQCEITFQDRTIKLDKSTNCSSCVLEYDKNQVNLYIHKDLPTLDYIDIVSELTRFVHRKPLEALVHSISDKLSSPLETLKRRGIPVDRLLKNKQPIKLLLRKENIVQDSDSHYQQSIEKASDGFLQNIKRNCIDDLRKHQNLNKIDLNQITQTSRSYSQNEFQHSEYSRRENNNLCEYIPSSNMIRYQTLLHNIPFYIDENVVVTDRMIEQGKQLAYLLSLLAQDVFHMSQSVVHLFRDINSARIAFNNKDALFFNLRYFEQVFVNDPEFNLENDSIVHTLINFYFLIFCHELSHNLHLSHDIDFIHCFERVIVKFMNEKELFVSKFSFTSKDDFLLCVSLFPSLIDRITELVLSEWNTPRQIQTFLEFFPLFTPFKILRTLYFHFDVATINSKEVDRALSSLSNLQNLNTLSIKVANESISPLPISIIQLFCLPMLKRLSIAIENYYLRSVSLVPLRPVLCNIEHLTVTGMPFKWCDLQSIVQSASHLRYLNVRLTKEGPYLFQREMSIKLDYITILQTLILHFEEDDPTTFEMVVQLLRTAPNLCRLEVTVHDALINASAWD</sequence>
<dbReference type="PANTHER" id="PTHR47839">
    <property type="entry name" value="DOMAIN PROTEIN, PUTATIVE (AFU_ORTHOLOGUE AFUA_6G04830)-RELATED"/>
    <property type="match status" value="1"/>
</dbReference>
<name>A0A819J6A5_9BILA</name>
<protein>
    <submittedName>
        <fullName evidence="2">Uncharacterized protein</fullName>
    </submittedName>
</protein>